<feature type="domain" description="HTH cro/C1-type" evidence="2">
    <location>
        <begin position="9"/>
        <end position="62"/>
    </location>
</feature>
<dbReference type="SMART" id="SM00530">
    <property type="entry name" value="HTH_XRE"/>
    <property type="match status" value="1"/>
</dbReference>
<comment type="caution">
    <text evidence="3">The sequence shown here is derived from an EMBL/GenBank/DDBJ whole genome shotgun (WGS) entry which is preliminary data.</text>
</comment>
<dbReference type="SMART" id="SM00028">
    <property type="entry name" value="TPR"/>
    <property type="match status" value="2"/>
</dbReference>
<dbReference type="EMBL" id="JAVBVO010000002">
    <property type="protein sequence ID" value="MDZ5757546.1"/>
    <property type="molecule type" value="Genomic_DNA"/>
</dbReference>
<proteinExistence type="predicted"/>
<keyword evidence="1" id="KW-0802">TPR repeat</keyword>
<dbReference type="InterPro" id="IPR010982">
    <property type="entry name" value="Lambda_DNA-bd_dom_sf"/>
</dbReference>
<dbReference type="InterPro" id="IPR019734">
    <property type="entry name" value="TPR_rpt"/>
</dbReference>
<sequence length="297" mass="34324">MSTKIGEEIKTKRLKKGLTQAELAENICTQATISNLENKDRIPTMTILLKIADRLDIELDAVLEYTLDRELGHNQVFKEVRELCSKALHEEAYELLKSGIEFDKLETIYEAKIYYYYMGITSLMRNEALSDVIYYFNLVLNSESEKSLDFLDVSATNGIGIAYFMQNENDKALTYFERSLEQLDELFTLIDTINNSPEITKIYYNSAKFYSEIGEYNKAVNLCNLGITLLKKEGLTYYLDVLVYEKAFNLMKLGKDQEYEKFYLHAMVMADSNGNDSLMATIKSDVEKYGIEAYNYY</sequence>
<dbReference type="SUPFAM" id="SSF47413">
    <property type="entry name" value="lambda repressor-like DNA-binding domains"/>
    <property type="match status" value="1"/>
</dbReference>
<dbReference type="AlphaFoldDB" id="A0AAW9JXX7"/>
<evidence type="ECO:0000256" key="1">
    <source>
        <dbReference type="PROSITE-ProRule" id="PRU00339"/>
    </source>
</evidence>
<feature type="repeat" description="TPR" evidence="1">
    <location>
        <begin position="153"/>
        <end position="186"/>
    </location>
</feature>
<reference evidence="3" key="1">
    <citation type="submission" date="2023-08" db="EMBL/GenBank/DDBJ databases">
        <title>Genomic characterization of piscicolin 126 produced by Carnobacterium maltaromaticum CM22 strain isolated from salmon (Salmo salar).</title>
        <authorList>
            <person name="Gonzalez-Gragera E."/>
            <person name="Garcia-Lopez J.D."/>
            <person name="Teso-Perez C."/>
            <person name="Gimenez-Hernandez I."/>
            <person name="Peralta-Sanchez J.M."/>
            <person name="Valdivia E."/>
            <person name="Montalban-Lopez M."/>
            <person name="Martin-Platero A.M."/>
            <person name="Banos A."/>
            <person name="Martinez-Bueno M."/>
        </authorList>
    </citation>
    <scope>NUCLEOTIDE SEQUENCE</scope>
    <source>
        <strain evidence="3">CM22</strain>
    </source>
</reference>
<dbReference type="PROSITE" id="PS50005">
    <property type="entry name" value="TPR"/>
    <property type="match status" value="1"/>
</dbReference>
<dbReference type="InterPro" id="IPR011990">
    <property type="entry name" value="TPR-like_helical_dom_sf"/>
</dbReference>
<evidence type="ECO:0000313" key="4">
    <source>
        <dbReference type="Proteomes" id="UP001290462"/>
    </source>
</evidence>
<dbReference type="InterPro" id="IPR053163">
    <property type="entry name" value="HTH-type_regulator_Rgg"/>
</dbReference>
<dbReference type="Gene3D" id="1.25.40.10">
    <property type="entry name" value="Tetratricopeptide repeat domain"/>
    <property type="match status" value="1"/>
</dbReference>
<dbReference type="RefSeq" id="WP_322808443.1">
    <property type="nucleotide sequence ID" value="NZ_JAVBVO010000002.1"/>
</dbReference>
<accession>A0AAW9JXX7</accession>
<evidence type="ECO:0000259" key="2">
    <source>
        <dbReference type="PROSITE" id="PS50943"/>
    </source>
</evidence>
<dbReference type="SUPFAM" id="SSF48452">
    <property type="entry name" value="TPR-like"/>
    <property type="match status" value="2"/>
</dbReference>
<dbReference type="PANTHER" id="PTHR37038">
    <property type="entry name" value="TRANSCRIPTIONAL REGULATOR-RELATED"/>
    <property type="match status" value="1"/>
</dbReference>
<dbReference type="Pfam" id="PF01381">
    <property type="entry name" value="HTH_3"/>
    <property type="match status" value="1"/>
</dbReference>
<dbReference type="Proteomes" id="UP001290462">
    <property type="component" value="Unassembled WGS sequence"/>
</dbReference>
<dbReference type="PROSITE" id="PS50943">
    <property type="entry name" value="HTH_CROC1"/>
    <property type="match status" value="1"/>
</dbReference>
<dbReference type="CDD" id="cd00093">
    <property type="entry name" value="HTH_XRE"/>
    <property type="match status" value="1"/>
</dbReference>
<organism evidence="3 4">
    <name type="scientific">Carnobacterium maltaromaticum</name>
    <name type="common">Carnobacterium piscicola</name>
    <dbReference type="NCBI Taxonomy" id="2751"/>
    <lineage>
        <taxon>Bacteria</taxon>
        <taxon>Bacillati</taxon>
        <taxon>Bacillota</taxon>
        <taxon>Bacilli</taxon>
        <taxon>Lactobacillales</taxon>
        <taxon>Carnobacteriaceae</taxon>
        <taxon>Carnobacterium</taxon>
    </lineage>
</organism>
<protein>
    <submittedName>
        <fullName evidence="3">Helix-turn-helix transcriptional regulator</fullName>
    </submittedName>
</protein>
<evidence type="ECO:0000313" key="3">
    <source>
        <dbReference type="EMBL" id="MDZ5757546.1"/>
    </source>
</evidence>
<name>A0AAW9JXX7_CARML</name>
<dbReference type="PANTHER" id="PTHR37038:SF14">
    <property type="entry name" value="TRANSCRIPTIONAL ACTIVATOR"/>
    <property type="match status" value="1"/>
</dbReference>
<dbReference type="InterPro" id="IPR001387">
    <property type="entry name" value="Cro/C1-type_HTH"/>
</dbReference>
<dbReference type="GO" id="GO:0003677">
    <property type="term" value="F:DNA binding"/>
    <property type="evidence" value="ECO:0007669"/>
    <property type="project" value="InterPro"/>
</dbReference>
<gene>
    <name evidence="3" type="ORF">RAK27_02635</name>
</gene>